<evidence type="ECO:0000256" key="9">
    <source>
        <dbReference type="SAM" id="Phobius"/>
    </source>
</evidence>
<keyword evidence="4" id="KW-0997">Cell inner membrane</keyword>
<evidence type="ECO:0000256" key="8">
    <source>
        <dbReference type="ARBA" id="ARBA00023136"/>
    </source>
</evidence>
<keyword evidence="12" id="KW-1185">Reference proteome</keyword>
<evidence type="ECO:0000256" key="7">
    <source>
        <dbReference type="ARBA" id="ARBA00022989"/>
    </source>
</evidence>
<dbReference type="GO" id="GO:0006744">
    <property type="term" value="P:ubiquinone biosynthetic process"/>
    <property type="evidence" value="ECO:0007669"/>
    <property type="project" value="UniProtKB-UniPathway"/>
</dbReference>
<evidence type="ECO:0000256" key="3">
    <source>
        <dbReference type="ARBA" id="ARBA00022475"/>
    </source>
</evidence>
<dbReference type="PANTHER" id="PTHR10566:SF113">
    <property type="entry name" value="PROTEIN ACTIVITY OF BC1 COMPLEX KINASE 7, CHLOROPLASTIC"/>
    <property type="match status" value="1"/>
</dbReference>
<reference evidence="11 12" key="1">
    <citation type="submission" date="2016-10" db="EMBL/GenBank/DDBJ databases">
        <authorList>
            <person name="Varghese N."/>
            <person name="Submissions S."/>
        </authorList>
    </citation>
    <scope>NUCLEOTIDE SEQUENCE [LARGE SCALE GENOMIC DNA]</scope>
    <source>
        <strain evidence="11 12">DSM 18839</strain>
    </source>
</reference>
<comment type="caution">
    <text evidence="11">The sequence shown here is derived from an EMBL/GenBank/DDBJ whole genome shotgun (WGS) entry which is preliminary data.</text>
</comment>
<evidence type="ECO:0000256" key="1">
    <source>
        <dbReference type="ARBA" id="ARBA00005020"/>
    </source>
</evidence>
<dbReference type="InterPro" id="IPR011009">
    <property type="entry name" value="Kinase-like_dom_sf"/>
</dbReference>
<evidence type="ECO:0000259" key="10">
    <source>
        <dbReference type="Pfam" id="PF03109"/>
    </source>
</evidence>
<keyword evidence="8 9" id="KW-0472">Membrane</keyword>
<comment type="pathway">
    <text evidence="1">Cofactor biosynthesis; ubiquinone biosynthesis [regulation].</text>
</comment>
<dbReference type="Proteomes" id="UP000198615">
    <property type="component" value="Unassembled WGS sequence"/>
</dbReference>
<keyword evidence="6 9" id="KW-0812">Transmembrane</keyword>
<evidence type="ECO:0000313" key="11">
    <source>
        <dbReference type="EMBL" id="SDG09828.1"/>
    </source>
</evidence>
<evidence type="ECO:0000313" key="12">
    <source>
        <dbReference type="Proteomes" id="UP000198615"/>
    </source>
</evidence>
<dbReference type="RefSeq" id="WP_093152003.1">
    <property type="nucleotide sequence ID" value="NZ_FNBW01000010.1"/>
</dbReference>
<dbReference type="AlphaFoldDB" id="A0A8G2BKA0"/>
<evidence type="ECO:0000256" key="4">
    <source>
        <dbReference type="ARBA" id="ARBA00022519"/>
    </source>
</evidence>
<proteinExistence type="inferred from homology"/>
<dbReference type="InterPro" id="IPR004147">
    <property type="entry name" value="ABC1_dom"/>
</dbReference>
<dbReference type="Pfam" id="PF03109">
    <property type="entry name" value="ABC1"/>
    <property type="match status" value="1"/>
</dbReference>
<gene>
    <name evidence="11" type="ORF">SAMN05660686_03353</name>
</gene>
<sequence length="513" mass="57340">MIRSLRNLIRLLRIAWVLARHGVFEPLETVAEAPTVSGLARLARHLRSPSVTGRWGQRLASALTQLGPTFIKLGQSMATRADLIGEQASEDLTQLQDRLPPFDETVARQTLEYELEAPVAALFAEFETSPIAAASIAQVHRAVTTDGRRVAVKILRPGIEVAVARDLDLFSWIAETLQRHLPWSHRFKPVDTVEVFRETVEIEMDLRLEAAAAVELAENFIGDDSFAVAEVDWDRTTRRVFTNAWIDGFRIDDTEALAKAGLDPTVLLARSAAVFFNQVFRDGFFHADMHPGNMLVTPDGVLMPVDFGIMGRLDLETRYYLADTLTGFLLGNWRSVAEVHFRMGMVPANKSIDLFTQAVRSIGEPLMDKPLNEVSVAKLLGQVLRIAETFAMEAQPQLLLLHKTMVVSEGVGRRLNPNVNMWEMARPLIEDWMRENRGPEARLARAGADILRGVERLPSLIRHADMALSHVEKGGLRLHPDTVRLMARERARRAYWPVGVALALGLLFGMMLS</sequence>
<evidence type="ECO:0000256" key="5">
    <source>
        <dbReference type="ARBA" id="ARBA00022688"/>
    </source>
</evidence>
<keyword evidence="5" id="KW-0831">Ubiquinone biosynthesis</keyword>
<dbReference type="OrthoDB" id="9795390at2"/>
<dbReference type="EMBL" id="FNBW01000010">
    <property type="protein sequence ID" value="SDG09828.1"/>
    <property type="molecule type" value="Genomic_DNA"/>
</dbReference>
<comment type="similarity">
    <text evidence="2">Belongs to the protein kinase superfamily. ADCK protein kinase family.</text>
</comment>
<dbReference type="InterPro" id="IPR010232">
    <property type="entry name" value="UbiB"/>
</dbReference>
<dbReference type="PANTHER" id="PTHR10566">
    <property type="entry name" value="CHAPERONE-ACTIVITY OF BC1 COMPLEX CABC1 -RELATED"/>
    <property type="match status" value="1"/>
</dbReference>
<organism evidence="11 12">
    <name type="scientific">Thalassobaculum litoreum DSM 18839</name>
    <dbReference type="NCBI Taxonomy" id="1123362"/>
    <lineage>
        <taxon>Bacteria</taxon>
        <taxon>Pseudomonadati</taxon>
        <taxon>Pseudomonadota</taxon>
        <taxon>Alphaproteobacteria</taxon>
        <taxon>Rhodospirillales</taxon>
        <taxon>Thalassobaculaceae</taxon>
        <taxon>Thalassobaculum</taxon>
    </lineage>
</organism>
<evidence type="ECO:0000256" key="2">
    <source>
        <dbReference type="ARBA" id="ARBA00009670"/>
    </source>
</evidence>
<keyword evidence="7 9" id="KW-1133">Transmembrane helix</keyword>
<feature type="transmembrane region" description="Helical" evidence="9">
    <location>
        <begin position="494"/>
        <end position="512"/>
    </location>
</feature>
<protein>
    <submittedName>
        <fullName evidence="11">2-octaprenylphenol hydroxylase</fullName>
    </submittedName>
</protein>
<dbReference type="SUPFAM" id="SSF56112">
    <property type="entry name" value="Protein kinase-like (PK-like)"/>
    <property type="match status" value="1"/>
</dbReference>
<dbReference type="InterPro" id="IPR050154">
    <property type="entry name" value="UbiB_kinase"/>
</dbReference>
<keyword evidence="3" id="KW-1003">Cell membrane</keyword>
<name>A0A8G2BKA0_9PROT</name>
<feature type="domain" description="ABC1 atypical kinase-like" evidence="10">
    <location>
        <begin position="94"/>
        <end position="340"/>
    </location>
</feature>
<evidence type="ECO:0000256" key="6">
    <source>
        <dbReference type="ARBA" id="ARBA00022692"/>
    </source>
</evidence>
<dbReference type="NCBIfam" id="TIGR01982">
    <property type="entry name" value="UbiB"/>
    <property type="match status" value="1"/>
</dbReference>
<dbReference type="UniPathway" id="UPA00232"/>
<accession>A0A8G2BKA0</accession>